<feature type="non-terminal residue" evidence="1">
    <location>
        <position position="37"/>
    </location>
</feature>
<gene>
    <name evidence="1" type="ORF">S06H3_09762</name>
</gene>
<sequence>MTNDQPVGRWFIDLDWLEQNNRSFLVLAQGCLCPKCR</sequence>
<reference evidence="1" key="1">
    <citation type="journal article" date="2014" name="Front. Microbiol.">
        <title>High frequency of phylogenetically diverse reductive dehalogenase-homologous genes in deep subseafloor sedimentary metagenomes.</title>
        <authorList>
            <person name="Kawai M."/>
            <person name="Futagami T."/>
            <person name="Toyoda A."/>
            <person name="Takaki Y."/>
            <person name="Nishi S."/>
            <person name="Hori S."/>
            <person name="Arai W."/>
            <person name="Tsubouchi T."/>
            <person name="Morono Y."/>
            <person name="Uchiyama I."/>
            <person name="Ito T."/>
            <person name="Fujiyama A."/>
            <person name="Inagaki F."/>
            <person name="Takami H."/>
        </authorList>
    </citation>
    <scope>NUCLEOTIDE SEQUENCE</scope>
    <source>
        <strain evidence="1">Expedition CK06-06</strain>
    </source>
</reference>
<proteinExistence type="predicted"/>
<accession>X1NFZ8</accession>
<dbReference type="AlphaFoldDB" id="X1NFZ8"/>
<protein>
    <submittedName>
        <fullName evidence="1">Uncharacterized protein</fullName>
    </submittedName>
</protein>
<comment type="caution">
    <text evidence="1">The sequence shown here is derived from an EMBL/GenBank/DDBJ whole genome shotgun (WGS) entry which is preliminary data.</text>
</comment>
<evidence type="ECO:0000313" key="1">
    <source>
        <dbReference type="EMBL" id="GAI17594.1"/>
    </source>
</evidence>
<name>X1NFZ8_9ZZZZ</name>
<dbReference type="EMBL" id="BARV01004371">
    <property type="protein sequence ID" value="GAI17594.1"/>
    <property type="molecule type" value="Genomic_DNA"/>
</dbReference>
<organism evidence="1">
    <name type="scientific">marine sediment metagenome</name>
    <dbReference type="NCBI Taxonomy" id="412755"/>
    <lineage>
        <taxon>unclassified sequences</taxon>
        <taxon>metagenomes</taxon>
        <taxon>ecological metagenomes</taxon>
    </lineage>
</organism>